<evidence type="ECO:0000313" key="3">
    <source>
        <dbReference type="Proteomes" id="UP000838412"/>
    </source>
</evidence>
<keyword evidence="1" id="KW-0732">Signal</keyword>
<accession>A0A8J9ZI45</accession>
<gene>
    <name evidence="2" type="primary">Hypp1306</name>
    <name evidence="2" type="ORF">BLAG_LOCUS13630</name>
</gene>
<protein>
    <submittedName>
        <fullName evidence="2">Hypp1306 protein</fullName>
    </submittedName>
</protein>
<dbReference type="Proteomes" id="UP000838412">
    <property type="component" value="Chromosome 2"/>
</dbReference>
<keyword evidence="3" id="KW-1185">Reference proteome</keyword>
<organism evidence="2 3">
    <name type="scientific">Branchiostoma lanceolatum</name>
    <name type="common">Common lancelet</name>
    <name type="synonym">Amphioxus lanceolatum</name>
    <dbReference type="NCBI Taxonomy" id="7740"/>
    <lineage>
        <taxon>Eukaryota</taxon>
        <taxon>Metazoa</taxon>
        <taxon>Chordata</taxon>
        <taxon>Cephalochordata</taxon>
        <taxon>Leptocardii</taxon>
        <taxon>Amphioxiformes</taxon>
        <taxon>Branchiostomatidae</taxon>
        <taxon>Branchiostoma</taxon>
    </lineage>
</organism>
<reference evidence="2" key="1">
    <citation type="submission" date="2022-01" db="EMBL/GenBank/DDBJ databases">
        <authorList>
            <person name="Braso-Vives M."/>
        </authorList>
    </citation>
    <scope>NUCLEOTIDE SEQUENCE</scope>
</reference>
<evidence type="ECO:0000256" key="1">
    <source>
        <dbReference type="SAM" id="SignalP"/>
    </source>
</evidence>
<name>A0A8J9ZI45_BRALA</name>
<evidence type="ECO:0000313" key="2">
    <source>
        <dbReference type="EMBL" id="CAH1254090.1"/>
    </source>
</evidence>
<proteinExistence type="predicted"/>
<feature type="chain" id="PRO_5035467262" evidence="1">
    <location>
        <begin position="20"/>
        <end position="328"/>
    </location>
</feature>
<dbReference type="EMBL" id="OV696687">
    <property type="protein sequence ID" value="CAH1254090.1"/>
    <property type="molecule type" value="Genomic_DNA"/>
</dbReference>
<sequence length="328" mass="36139">MSKMFRLLVLTFLVCSVSGVPTISRLISLPSYNVNLLRDAGLPSLQDKIVTARNILIQTAEQVNVTQSGCASTIESYLQADCRTCVETKCQEKADSCSPDLWGVIAVQMESFFSFHADMMITAFSAAAGMHNFFVNVAQGAFDVWGNIFGGFVNGFGSAIEGVGNLFSSLFNRRVRNVILQYHVRRQVRSEPTCDQLQNDGGNACLQYTPSCGNVCDSEWLEQQYCPTFNLAMADYQAAVQEHYWVTTIPTNHNYAINQVLVDGSSFDATVGGYTSSTVTATLFGETYTFSLDSPLTMFDMTQAGQEIAQKALDQYKSRHPAPTTKRI</sequence>
<feature type="signal peptide" evidence="1">
    <location>
        <begin position="1"/>
        <end position="19"/>
    </location>
</feature>
<dbReference type="AlphaFoldDB" id="A0A8J9ZI45"/>